<protein>
    <recommendedName>
        <fullName evidence="3">Thymidylate synthase</fullName>
    </recommendedName>
</protein>
<evidence type="ECO:0000313" key="1">
    <source>
        <dbReference type="EMBL" id="ADV83161.1"/>
    </source>
</evidence>
<evidence type="ECO:0000313" key="2">
    <source>
        <dbReference type="Proteomes" id="UP000006844"/>
    </source>
</evidence>
<evidence type="ECO:0008006" key="3">
    <source>
        <dbReference type="Google" id="ProtNLM"/>
    </source>
</evidence>
<name>E8UYK8_TERSS</name>
<dbReference type="InterPro" id="IPR036926">
    <property type="entry name" value="Thymidate_synth/dCMP_Mease_sf"/>
</dbReference>
<dbReference type="KEGG" id="tsa:AciPR4_2381"/>
<dbReference type="OrthoDB" id="2111297at2"/>
<proteinExistence type="predicted"/>
<dbReference type="eggNOG" id="COG0181">
    <property type="taxonomic scope" value="Bacteria"/>
</dbReference>
<gene>
    <name evidence="1" type="ordered locus">AciPR4_2381</name>
</gene>
<keyword evidence="2" id="KW-1185">Reference proteome</keyword>
<organism evidence="1 2">
    <name type="scientific">Terriglobus saanensis (strain ATCC BAA-1853 / DSM 23119 / SP1PR4)</name>
    <dbReference type="NCBI Taxonomy" id="401053"/>
    <lineage>
        <taxon>Bacteria</taxon>
        <taxon>Pseudomonadati</taxon>
        <taxon>Acidobacteriota</taxon>
        <taxon>Terriglobia</taxon>
        <taxon>Terriglobales</taxon>
        <taxon>Acidobacteriaceae</taxon>
        <taxon>Terriglobus</taxon>
    </lineage>
</organism>
<dbReference type="EMBL" id="CP002467">
    <property type="protein sequence ID" value="ADV83161.1"/>
    <property type="molecule type" value="Genomic_DNA"/>
</dbReference>
<dbReference type="STRING" id="401053.AciPR4_2381"/>
<reference evidence="1 2" key="1">
    <citation type="journal article" date="2012" name="Stand. Genomic Sci.">
        <title>Complete genome sequence of Terriglobus saanensis type strain SP1PR4(T), an Acidobacteria from tundra soil.</title>
        <authorList>
            <person name="Rawat S.R."/>
            <person name="Mannisto M.K."/>
            <person name="Starovoytov V."/>
            <person name="Goodwin L."/>
            <person name="Nolan M."/>
            <person name="Hauser L."/>
            <person name="Land M."/>
            <person name="Davenport K.W."/>
            <person name="Woyke T."/>
            <person name="Haggblom M.M."/>
        </authorList>
    </citation>
    <scope>NUCLEOTIDE SEQUENCE</scope>
    <source>
        <strain evidence="2">ATCC BAA-1853 / DSM 23119 / SP1PR4</strain>
    </source>
</reference>
<dbReference type="SUPFAM" id="SSF55831">
    <property type="entry name" value="Thymidylate synthase/dCMP hydroxymethylase"/>
    <property type="match status" value="1"/>
</dbReference>
<dbReference type="Proteomes" id="UP000006844">
    <property type="component" value="Chromosome"/>
</dbReference>
<sequence length="244" mass="27062">MPEITEQSLSRAWLRAIALANASPRKEVSTLVVNLENLAGGVPVEDGPIRSKLDEALESNGNFSVATVANTIFPSSLIKPDEPRHKFFERYLRVWPRINAIQQNRRGTYFQRLIAYPHPGNGAFNQLDFVISAYRGGTKRRSALQCAILAPSVDLNATPFQGFPCMQQVAFLPEGDNGLRISALYPMHYLWARAYGNYLGLLNLGQFMAREMGLELTALTCVALVAKLDKPNLILPFKGDIDAL</sequence>
<dbReference type="RefSeq" id="WP_013568894.1">
    <property type="nucleotide sequence ID" value="NC_014963.1"/>
</dbReference>
<dbReference type="HOGENOM" id="CLU_086655_0_0_0"/>
<dbReference type="AlphaFoldDB" id="E8UYK8"/>
<accession>E8UYK8</accession>